<keyword evidence="3" id="KW-1185">Reference proteome</keyword>
<keyword evidence="1" id="KW-1133">Transmembrane helix</keyword>
<dbReference type="InterPro" id="IPR052966">
    <property type="entry name" value="Beta-lactamase_Reg"/>
</dbReference>
<evidence type="ECO:0000313" key="3">
    <source>
        <dbReference type="Proteomes" id="UP000244441"/>
    </source>
</evidence>
<keyword evidence="1" id="KW-0472">Membrane</keyword>
<sequence>MILLSLFIVILLERSHSLLGIWHYTHYYQMYAEKLTAKISLDDAPKANQNTVLWILLPVAAVALVQSWLGNSLFGLTFAVFVLFVCFGCPQYRSCYKQYLEAANRGDLEACDLYANELGLRRCQQGMPQESVGQTLIWLNYRYYLAVIFWFAVLGPCGAVLYVFARHLADQTCQNENQQAVSEVSQRFMLVLDFIPSRIAGFAYLFVGNFSQALGIWLQDLIKLEIGAREFVTRVAVAAEEVDAPEHDCITEPCLLVKLAKRAVLFSVALIAVLNLMGIIN</sequence>
<organism evidence="2 3">
    <name type="scientific">Saccharobesus litoralis</name>
    <dbReference type="NCBI Taxonomy" id="2172099"/>
    <lineage>
        <taxon>Bacteria</taxon>
        <taxon>Pseudomonadati</taxon>
        <taxon>Pseudomonadota</taxon>
        <taxon>Gammaproteobacteria</taxon>
        <taxon>Alteromonadales</taxon>
        <taxon>Alteromonadaceae</taxon>
        <taxon>Saccharobesus</taxon>
    </lineage>
</organism>
<accession>A0A2S0VWW5</accession>
<dbReference type="GO" id="GO:0046677">
    <property type="term" value="P:response to antibiotic"/>
    <property type="evidence" value="ECO:0007669"/>
    <property type="project" value="TreeGrafter"/>
</dbReference>
<dbReference type="RefSeq" id="WP_108604763.1">
    <property type="nucleotide sequence ID" value="NZ_CP026604.1"/>
</dbReference>
<feature type="transmembrane region" description="Helical" evidence="1">
    <location>
        <begin position="76"/>
        <end position="93"/>
    </location>
</feature>
<gene>
    <name evidence="2" type="ORF">C2869_20945</name>
</gene>
<dbReference type="GO" id="GO:0005886">
    <property type="term" value="C:plasma membrane"/>
    <property type="evidence" value="ECO:0007669"/>
    <property type="project" value="TreeGrafter"/>
</dbReference>
<keyword evidence="1" id="KW-0812">Transmembrane</keyword>
<dbReference type="EMBL" id="CP026604">
    <property type="protein sequence ID" value="AWB68711.1"/>
    <property type="molecule type" value="Genomic_DNA"/>
</dbReference>
<name>A0A2S0VWW5_9ALTE</name>
<proteinExistence type="predicted"/>
<feature type="transmembrane region" description="Helical" evidence="1">
    <location>
        <begin position="143"/>
        <end position="165"/>
    </location>
</feature>
<feature type="transmembrane region" description="Helical" evidence="1">
    <location>
        <begin position="263"/>
        <end position="280"/>
    </location>
</feature>
<reference evidence="2 3" key="1">
    <citation type="submission" date="2018-01" db="EMBL/GenBank/DDBJ databases">
        <title>Genome sequence of a Cantenovulum-like bacteria.</title>
        <authorList>
            <person name="Tan W.R."/>
            <person name="Lau N.-S."/>
            <person name="Go F."/>
            <person name="Amirul A.-A.A."/>
        </authorList>
    </citation>
    <scope>NUCLEOTIDE SEQUENCE [LARGE SCALE GENOMIC DNA]</scope>
    <source>
        <strain evidence="2 3">CCB-QB4</strain>
    </source>
</reference>
<dbReference type="AlphaFoldDB" id="A0A2S0VWW5"/>
<dbReference type="Pfam" id="PF17113">
    <property type="entry name" value="AmpE"/>
    <property type="match status" value="1"/>
</dbReference>
<dbReference type="NCBIfam" id="NF008219">
    <property type="entry name" value="PRK10987.1"/>
    <property type="match status" value="1"/>
</dbReference>
<evidence type="ECO:0000313" key="2">
    <source>
        <dbReference type="EMBL" id="AWB68711.1"/>
    </source>
</evidence>
<evidence type="ECO:0000256" key="1">
    <source>
        <dbReference type="SAM" id="Phobius"/>
    </source>
</evidence>
<dbReference type="KEGG" id="cate:C2869_20945"/>
<dbReference type="Proteomes" id="UP000244441">
    <property type="component" value="Chromosome"/>
</dbReference>
<dbReference type="PANTHER" id="PTHR38684:SF1">
    <property type="entry name" value="PROTEIN AMPE"/>
    <property type="match status" value="1"/>
</dbReference>
<dbReference type="OrthoDB" id="9811967at2"/>
<dbReference type="PANTHER" id="PTHR38684">
    <property type="entry name" value="PROTEIN AMPE"/>
    <property type="match status" value="1"/>
</dbReference>
<protein>
    <submittedName>
        <fullName evidence="2">Regulatory signaling modulator protein AmpE</fullName>
    </submittedName>
</protein>
<dbReference type="InterPro" id="IPR031347">
    <property type="entry name" value="AmpE"/>
</dbReference>